<sequence length="47" mass="4860">VPSNFVSMEDAACLGGCGSQQENESAAASYMCWITSVIPSSSSSEIQ</sequence>
<feature type="non-terminal residue" evidence="1">
    <location>
        <position position="1"/>
    </location>
</feature>
<protein>
    <submittedName>
        <fullName evidence="1">6582_t:CDS:1</fullName>
    </submittedName>
</protein>
<organism evidence="1 2">
    <name type="scientific">Acaulospora colombiana</name>
    <dbReference type="NCBI Taxonomy" id="27376"/>
    <lineage>
        <taxon>Eukaryota</taxon>
        <taxon>Fungi</taxon>
        <taxon>Fungi incertae sedis</taxon>
        <taxon>Mucoromycota</taxon>
        <taxon>Glomeromycotina</taxon>
        <taxon>Glomeromycetes</taxon>
        <taxon>Diversisporales</taxon>
        <taxon>Acaulosporaceae</taxon>
        <taxon>Acaulospora</taxon>
    </lineage>
</organism>
<gene>
    <name evidence="1" type="ORF">ACOLOM_LOCUS13563</name>
</gene>
<name>A0ACA9QXD4_9GLOM</name>
<proteinExistence type="predicted"/>
<reference evidence="1" key="1">
    <citation type="submission" date="2021-06" db="EMBL/GenBank/DDBJ databases">
        <authorList>
            <person name="Kallberg Y."/>
            <person name="Tangrot J."/>
            <person name="Rosling A."/>
        </authorList>
    </citation>
    <scope>NUCLEOTIDE SEQUENCE</scope>
    <source>
        <strain evidence="1">CL356</strain>
    </source>
</reference>
<accession>A0ACA9QXD4</accession>
<comment type="caution">
    <text evidence="1">The sequence shown here is derived from an EMBL/GenBank/DDBJ whole genome shotgun (WGS) entry which is preliminary data.</text>
</comment>
<keyword evidence="2" id="KW-1185">Reference proteome</keyword>
<evidence type="ECO:0000313" key="1">
    <source>
        <dbReference type="EMBL" id="CAG8767777.1"/>
    </source>
</evidence>
<evidence type="ECO:0000313" key="2">
    <source>
        <dbReference type="Proteomes" id="UP000789525"/>
    </source>
</evidence>
<feature type="non-terminal residue" evidence="1">
    <location>
        <position position="47"/>
    </location>
</feature>
<dbReference type="Proteomes" id="UP000789525">
    <property type="component" value="Unassembled WGS sequence"/>
</dbReference>
<dbReference type="EMBL" id="CAJVPT010062932">
    <property type="protein sequence ID" value="CAG8767777.1"/>
    <property type="molecule type" value="Genomic_DNA"/>
</dbReference>